<dbReference type="Gene3D" id="3.40.50.1820">
    <property type="entry name" value="alpha/beta hydrolase"/>
    <property type="match status" value="1"/>
</dbReference>
<dbReference type="RefSeq" id="WP_394834202.1">
    <property type="nucleotide sequence ID" value="NZ_CP089929.1"/>
</dbReference>
<evidence type="ECO:0000313" key="4">
    <source>
        <dbReference type="Proteomes" id="UP001374803"/>
    </source>
</evidence>
<evidence type="ECO:0000313" key="3">
    <source>
        <dbReference type="EMBL" id="WXB04558.1"/>
    </source>
</evidence>
<dbReference type="InterPro" id="IPR029058">
    <property type="entry name" value="AB_hydrolase_fold"/>
</dbReference>
<name>A0ABZ2L3K1_9BACT</name>
<dbReference type="Pfam" id="PF01738">
    <property type="entry name" value="DLH"/>
    <property type="match status" value="1"/>
</dbReference>
<dbReference type="SUPFAM" id="SSF53474">
    <property type="entry name" value="alpha/beta-Hydrolases"/>
    <property type="match status" value="1"/>
</dbReference>
<dbReference type="EMBL" id="CP089983">
    <property type="protein sequence ID" value="WXB04558.1"/>
    <property type="molecule type" value="Genomic_DNA"/>
</dbReference>
<protein>
    <submittedName>
        <fullName evidence="3">Dienelactone hydrolase family protein</fullName>
    </submittedName>
</protein>
<dbReference type="InterPro" id="IPR050261">
    <property type="entry name" value="FrsA_esterase"/>
</dbReference>
<gene>
    <name evidence="3" type="ORF">LVJ94_47655</name>
</gene>
<dbReference type="Proteomes" id="UP001374803">
    <property type="component" value="Chromosome"/>
</dbReference>
<reference evidence="3" key="1">
    <citation type="submission" date="2021-12" db="EMBL/GenBank/DDBJ databases">
        <title>Discovery of the Pendulisporaceae a myxobacterial family with distinct sporulation behavior and unique specialized metabolism.</title>
        <authorList>
            <person name="Garcia R."/>
            <person name="Popoff A."/>
            <person name="Bader C.D."/>
            <person name="Loehr J."/>
            <person name="Walesch S."/>
            <person name="Walt C."/>
            <person name="Boldt J."/>
            <person name="Bunk B."/>
            <person name="Haeckl F.J.F.P.J."/>
            <person name="Gunesch A.P."/>
            <person name="Birkelbach J."/>
            <person name="Nuebel U."/>
            <person name="Pietschmann T."/>
            <person name="Bach T."/>
            <person name="Mueller R."/>
        </authorList>
    </citation>
    <scope>NUCLEOTIDE SEQUENCE</scope>
    <source>
        <strain evidence="3">MSr11367</strain>
    </source>
</reference>
<keyword evidence="4" id="KW-1185">Reference proteome</keyword>
<accession>A0ABZ2L3K1</accession>
<proteinExistence type="predicted"/>
<evidence type="ECO:0000259" key="2">
    <source>
        <dbReference type="Pfam" id="PF01738"/>
    </source>
</evidence>
<evidence type="ECO:0000256" key="1">
    <source>
        <dbReference type="ARBA" id="ARBA00022801"/>
    </source>
</evidence>
<organism evidence="3 4">
    <name type="scientific">Pendulispora rubella</name>
    <dbReference type="NCBI Taxonomy" id="2741070"/>
    <lineage>
        <taxon>Bacteria</taxon>
        <taxon>Pseudomonadati</taxon>
        <taxon>Myxococcota</taxon>
        <taxon>Myxococcia</taxon>
        <taxon>Myxococcales</taxon>
        <taxon>Sorangiineae</taxon>
        <taxon>Pendulisporaceae</taxon>
        <taxon>Pendulispora</taxon>
    </lineage>
</organism>
<dbReference type="GO" id="GO:0016787">
    <property type="term" value="F:hydrolase activity"/>
    <property type="evidence" value="ECO:0007669"/>
    <property type="project" value="UniProtKB-KW"/>
</dbReference>
<keyword evidence="1 3" id="KW-0378">Hydrolase</keyword>
<sequence>MRRSRDVGTSFEWLVRAALCLALGASACAKPSDDGKKGALEEVDAGHEPGEVHFRSGPYLLRGFVVKPAGAGPFPVVVYNHGSEAEPSIEWAGALADWFRGHGFVFFMPYRRGSLGSEGPYWEDVVGRHPVGERVRALVDEMDAQNADVVAAIDWIREQPYADRARVSVAGCSFGGIQTVLTAEKDLGLSAAVDFAGASATWATSPELQVRLKKAVSDAKVPVFFVQAQNDYDTTPSRALAEAMAAAEKPHRMRIFPRFGTTPREGHGKFCGYGMNAWGEDVLLFLRQPPR</sequence>
<dbReference type="InterPro" id="IPR002925">
    <property type="entry name" value="Dienelactn_hydro"/>
</dbReference>
<dbReference type="PROSITE" id="PS51257">
    <property type="entry name" value="PROKAR_LIPOPROTEIN"/>
    <property type="match status" value="1"/>
</dbReference>
<feature type="domain" description="Dienelactone hydrolase" evidence="2">
    <location>
        <begin position="62"/>
        <end position="257"/>
    </location>
</feature>
<dbReference type="PANTHER" id="PTHR22946">
    <property type="entry name" value="DIENELACTONE HYDROLASE DOMAIN-CONTAINING PROTEIN-RELATED"/>
    <property type="match status" value="1"/>
</dbReference>
<dbReference type="PANTHER" id="PTHR22946:SF9">
    <property type="entry name" value="POLYKETIDE TRANSFERASE AF380"/>
    <property type="match status" value="1"/>
</dbReference>